<dbReference type="SUPFAM" id="SSF50129">
    <property type="entry name" value="GroES-like"/>
    <property type="match status" value="1"/>
</dbReference>
<keyword evidence="14" id="KW-1185">Reference proteome</keyword>
<dbReference type="InterPro" id="IPR049900">
    <property type="entry name" value="PKS_mFAS_DH"/>
</dbReference>
<dbReference type="EMBL" id="JBFXLQ010000009">
    <property type="protein sequence ID" value="KAL2869449.1"/>
    <property type="molecule type" value="Genomic_DNA"/>
</dbReference>
<evidence type="ECO:0000259" key="11">
    <source>
        <dbReference type="PROSITE" id="PS52004"/>
    </source>
</evidence>
<evidence type="ECO:0000259" key="12">
    <source>
        <dbReference type="PROSITE" id="PS52019"/>
    </source>
</evidence>
<dbReference type="InterPro" id="IPR032821">
    <property type="entry name" value="PKS_assoc"/>
</dbReference>
<comment type="caution">
    <text evidence="13">The sequence shown here is derived from an EMBL/GenBank/DDBJ whole genome shotgun (WGS) entry which is preliminary data.</text>
</comment>
<dbReference type="SUPFAM" id="SSF53901">
    <property type="entry name" value="Thiolase-like"/>
    <property type="match status" value="1"/>
</dbReference>
<feature type="region of interest" description="Disordered" evidence="9">
    <location>
        <begin position="2344"/>
        <end position="2363"/>
    </location>
</feature>
<dbReference type="Pfam" id="PF08242">
    <property type="entry name" value="Methyltransf_12"/>
    <property type="match status" value="1"/>
</dbReference>
<dbReference type="Gene3D" id="3.40.50.150">
    <property type="entry name" value="Vaccinia Virus protein VP39"/>
    <property type="match status" value="1"/>
</dbReference>
<dbReference type="Pfam" id="PF00109">
    <property type="entry name" value="ketoacyl-synt"/>
    <property type="match status" value="1"/>
</dbReference>
<evidence type="ECO:0000313" key="13">
    <source>
        <dbReference type="EMBL" id="KAL2869449.1"/>
    </source>
</evidence>
<evidence type="ECO:0000313" key="14">
    <source>
        <dbReference type="Proteomes" id="UP001610432"/>
    </source>
</evidence>
<feature type="domain" description="PKS/mFAS DH" evidence="12">
    <location>
        <begin position="904"/>
        <end position="1186"/>
    </location>
</feature>
<dbReference type="PANTHER" id="PTHR43775">
    <property type="entry name" value="FATTY ACID SYNTHASE"/>
    <property type="match status" value="1"/>
</dbReference>
<keyword evidence="2" id="KW-0597">Phosphoprotein</keyword>
<dbReference type="InterPro" id="IPR001227">
    <property type="entry name" value="Ac_transferase_dom_sf"/>
</dbReference>
<reference evidence="13 14" key="1">
    <citation type="submission" date="2024-07" db="EMBL/GenBank/DDBJ databases">
        <title>Section-level genome sequencing and comparative genomics of Aspergillus sections Usti and Cavernicolus.</title>
        <authorList>
            <consortium name="Lawrence Berkeley National Laboratory"/>
            <person name="Nybo J.L."/>
            <person name="Vesth T.C."/>
            <person name="Theobald S."/>
            <person name="Frisvad J.C."/>
            <person name="Larsen T.O."/>
            <person name="Kjaerboelling I."/>
            <person name="Rothschild-Mancinelli K."/>
            <person name="Lyhne E.K."/>
            <person name="Kogle M.E."/>
            <person name="Barry K."/>
            <person name="Clum A."/>
            <person name="Na H."/>
            <person name="Ledsgaard L."/>
            <person name="Lin J."/>
            <person name="Lipzen A."/>
            <person name="Kuo A."/>
            <person name="Riley R."/>
            <person name="Mondo S."/>
            <person name="Labutti K."/>
            <person name="Haridas S."/>
            <person name="Pangalinan J."/>
            <person name="Salamov A.A."/>
            <person name="Simmons B.A."/>
            <person name="Magnuson J.K."/>
            <person name="Chen J."/>
            <person name="Drula E."/>
            <person name="Henrissat B."/>
            <person name="Wiebenga A."/>
            <person name="Lubbers R.J."/>
            <person name="Gomes A.C."/>
            <person name="Macurrencykelacurrency M.R."/>
            <person name="Stajich J."/>
            <person name="Grigoriev I.V."/>
            <person name="Mortensen U.H."/>
            <person name="De Vries R.P."/>
            <person name="Baker S.E."/>
            <person name="Andersen M.R."/>
        </authorList>
    </citation>
    <scope>NUCLEOTIDE SEQUENCE [LARGE SCALE GENOMIC DNA]</scope>
    <source>
        <strain evidence="13 14">CBS 449.75</strain>
    </source>
</reference>
<keyword evidence="7" id="KW-0012">Acyltransferase</keyword>
<dbReference type="Pfam" id="PF21089">
    <property type="entry name" value="PKS_DH_N"/>
    <property type="match status" value="1"/>
</dbReference>
<dbReference type="InterPro" id="IPR020806">
    <property type="entry name" value="PKS_PP-bd"/>
</dbReference>
<feature type="compositionally biased region" description="Basic and acidic residues" evidence="9">
    <location>
        <begin position="2345"/>
        <end position="2359"/>
    </location>
</feature>
<feature type="active site" description="Proton donor; for dehydratase activity" evidence="8">
    <location>
        <position position="1103"/>
    </location>
</feature>
<evidence type="ECO:0008006" key="15">
    <source>
        <dbReference type="Google" id="ProtNLM"/>
    </source>
</evidence>
<dbReference type="PANTHER" id="PTHR43775:SF49">
    <property type="entry name" value="SYNTHASE, PUTATIVE (JCVI)-RELATED"/>
    <property type="match status" value="1"/>
</dbReference>
<dbReference type="InterPro" id="IPR036736">
    <property type="entry name" value="ACP-like_sf"/>
</dbReference>
<evidence type="ECO:0000256" key="3">
    <source>
        <dbReference type="ARBA" id="ARBA00022603"/>
    </source>
</evidence>
<dbReference type="SMART" id="SM00822">
    <property type="entry name" value="PKS_KR"/>
    <property type="match status" value="1"/>
</dbReference>
<dbReference type="InterPro" id="IPR057326">
    <property type="entry name" value="KR_dom"/>
</dbReference>
<name>A0ABR4LY52_9EURO</name>
<evidence type="ECO:0000259" key="10">
    <source>
        <dbReference type="PROSITE" id="PS50075"/>
    </source>
</evidence>
<keyword evidence="4" id="KW-0808">Transferase</keyword>
<dbReference type="InterPro" id="IPR011032">
    <property type="entry name" value="GroES-like_sf"/>
</dbReference>
<keyword evidence="3" id="KW-0489">Methyltransferase</keyword>
<dbReference type="Pfam" id="PF16197">
    <property type="entry name" value="KAsynt_C_assoc"/>
    <property type="match status" value="1"/>
</dbReference>
<dbReference type="Pfam" id="PF13602">
    <property type="entry name" value="ADH_zinc_N_2"/>
    <property type="match status" value="1"/>
</dbReference>
<dbReference type="InterPro" id="IPR016039">
    <property type="entry name" value="Thiolase-like"/>
</dbReference>
<dbReference type="Gene3D" id="3.40.50.720">
    <property type="entry name" value="NAD(P)-binding Rossmann-like Domain"/>
    <property type="match status" value="2"/>
</dbReference>
<dbReference type="InterPro" id="IPR016035">
    <property type="entry name" value="Acyl_Trfase/lysoPLipase"/>
</dbReference>
<dbReference type="Pfam" id="PF08240">
    <property type="entry name" value="ADH_N"/>
    <property type="match status" value="1"/>
</dbReference>
<dbReference type="InterPro" id="IPR050091">
    <property type="entry name" value="PKS_NRPS_Biosynth_Enz"/>
</dbReference>
<dbReference type="InterPro" id="IPR029063">
    <property type="entry name" value="SAM-dependent_MTases_sf"/>
</dbReference>
<dbReference type="SUPFAM" id="SSF47336">
    <property type="entry name" value="ACP-like"/>
    <property type="match status" value="1"/>
</dbReference>
<dbReference type="Gene3D" id="3.90.180.10">
    <property type="entry name" value="Medium-chain alcohol dehydrogenases, catalytic domain"/>
    <property type="match status" value="1"/>
</dbReference>
<evidence type="ECO:0000256" key="9">
    <source>
        <dbReference type="SAM" id="MobiDB-lite"/>
    </source>
</evidence>
<dbReference type="Pfam" id="PF14765">
    <property type="entry name" value="PS-DH"/>
    <property type="match status" value="1"/>
</dbReference>
<evidence type="ECO:0000256" key="7">
    <source>
        <dbReference type="ARBA" id="ARBA00023315"/>
    </source>
</evidence>
<dbReference type="InterPro" id="IPR020843">
    <property type="entry name" value="ER"/>
</dbReference>
<dbReference type="SMART" id="SM00826">
    <property type="entry name" value="PKS_DH"/>
    <property type="match status" value="1"/>
</dbReference>
<organism evidence="13 14">
    <name type="scientific">Aspergillus lucknowensis</name>
    <dbReference type="NCBI Taxonomy" id="176173"/>
    <lineage>
        <taxon>Eukaryota</taxon>
        <taxon>Fungi</taxon>
        <taxon>Dikarya</taxon>
        <taxon>Ascomycota</taxon>
        <taxon>Pezizomycotina</taxon>
        <taxon>Eurotiomycetes</taxon>
        <taxon>Eurotiomycetidae</taxon>
        <taxon>Eurotiales</taxon>
        <taxon>Aspergillaceae</taxon>
        <taxon>Aspergillus</taxon>
        <taxon>Aspergillus subgen. Nidulantes</taxon>
    </lineage>
</organism>
<dbReference type="Gene3D" id="1.10.1200.10">
    <property type="entry name" value="ACP-like"/>
    <property type="match status" value="1"/>
</dbReference>
<dbReference type="SMART" id="SM00829">
    <property type="entry name" value="PKS_ER"/>
    <property type="match status" value="1"/>
</dbReference>
<keyword evidence="6" id="KW-0511">Multifunctional enzyme</keyword>
<feature type="region of interest" description="N-terminal hotdog fold" evidence="8">
    <location>
        <begin position="904"/>
        <end position="1032"/>
    </location>
</feature>
<accession>A0ABR4LY52</accession>
<dbReference type="SUPFAM" id="SSF52151">
    <property type="entry name" value="FabD/lysophospholipase-like"/>
    <property type="match status" value="1"/>
</dbReference>
<dbReference type="Pfam" id="PF00550">
    <property type="entry name" value="PP-binding"/>
    <property type="match status" value="1"/>
</dbReference>
<dbReference type="Pfam" id="PF08659">
    <property type="entry name" value="KR"/>
    <property type="match status" value="1"/>
</dbReference>
<feature type="domain" description="Ketosynthase family 3 (KS3)" evidence="11">
    <location>
        <begin position="19"/>
        <end position="439"/>
    </location>
</feature>
<keyword evidence="1" id="KW-0596">Phosphopantetheine</keyword>
<dbReference type="Pfam" id="PF00698">
    <property type="entry name" value="Acyl_transf_1"/>
    <property type="match status" value="1"/>
</dbReference>
<dbReference type="InterPro" id="IPR013217">
    <property type="entry name" value="Methyltransf_12"/>
</dbReference>
<dbReference type="PROSITE" id="PS52019">
    <property type="entry name" value="PKS_MFAS_DH"/>
    <property type="match status" value="1"/>
</dbReference>
<dbReference type="CDD" id="cd02440">
    <property type="entry name" value="AdoMet_MTases"/>
    <property type="match status" value="1"/>
</dbReference>
<dbReference type="InterPro" id="IPR013968">
    <property type="entry name" value="PKS_KR"/>
</dbReference>
<sequence length="2468" mass="269742">MPNDTTPRTGKQEASPWMDDPIAIVGIGLRLPGSIRTPQQYWEFLTKKGSGRCRVPANRYNVDAFLGPKGKPGHTCTEYGYFLDDLDLTAVDSSFWSMPPKELELLDPQQRLIMEVIYECLESSGTSAYSGKDIGCYVGVLGEDWMEIQTKDPHHAGTHHVAGYGDFAISNRVSKELGLTGPSMTIRTACSSSLMALHTACQSIYAGECSSAVVGGCNLILSPRMTVAMSEYRVISPTGYCRSFDADADGYARGEAVNAIHIKRLSHALRDGDPIRAVIRSACLNSDGQRSPPFIPSPESHELLIRRSHQLAGITDLSQTAMIECHGTGTIVGDTLEGRAVAKVFGELGGVLIGSVKPNIGHSEGASGLSSLIKMVLALENQTIPPNINFTTPNPKIPFGPARLRVPVECEPWPKGKAERVGLNGFGIGGANGHVLLESTRSFVGSVVNGDGSGKPPSQLLVFSATHSKTVDRNITKTLEYLSLEPARGPNASYTLACRRKRFPNRAFAVGSMNSWDVSPIQKVGPAPDLVWVFTGQGAQYPGMGRELLTNIAIAGDTIQHLDEVLDSINPGRLWTLHEELIRPEASSRLFKAEYSQPCCTALQIALVDVLKSMDVKPSVVVGHSAGEIAAAYAAGALTADDAITIAYHRGQVATRAENSGKGGMMAVSLGREEVSRLLTDGVTIACENSPNSVTLSGDVTALDVVAGSIQSRHPNVPTKRLPVNCAYHSVQMKGVEEDYLGLLSGLDVSGNPLSAQFVSSVTGKRVHNAMELGAEYWSRNLTSPVLFNSAITGLLAEHLQSNPLFVEVGPHSALSRTLNDIAVAAHSKSIPYIPTLVRESNAYDSILFTAGRLFQSNTTIDLSTLCTGTTLPDLPPYQWQYDSSFWSESRVSRNWRFRQHPNHDILGSKVPDCNDEEPIWRSLIYLENITWVRDHMIDGNIVFPRAGYISLAGEAVCQLFGCFDFSMRNVTFLEDLGLRENRSTEIMTQLRPSKITLTQDSAWYDFTISSFFDGVWSKHCTGQVRRGRQVLLNATRPLPGARKVKPEVWHRAMKRLGVIYGSRFNLTHELSASVIHHEATAVVTDTREAQESSYIIHPATLDATFQLFSVAESQGIARHFDRLAMPTYIDEIYIRSPSGPIIAQTAIEPTETDTTSGNLLGFCDKDLVFSMSGVRLSHLKHGSTIRDPDPHAGARLVWKPDIDEVDIASLVRPTSNMSDDLLLIEELALACIIETHHQTRNIVPSLPHYVKFHQWLSMQRKRAEQGTYEYVPACQSISLMSSVERTNYIDSIHQKALGTDARYVATAITRVYRHSAGLFQNQIDPLSLLMKDELLTAIYGFAQLCDFADFFRVFAHNRPCMRVLEIGAGTGGVTATILPALRGPNGERLYDSYTYTDISAGFFDTAQERFSGYDGIIYRSLDITRNPETQGFDPSSYDLIIASNVLHATPSLQQTLGNVRSLLKADGKLFLQELAPVTKWINFIMGTLPGWWLGGPDGRIWEPYVSPERWDAELRTAGLSVADAVIHDGRMNAHIISSVQTSSSGQNIRVTVLCEDVSSAVDRTVSVLHARGFTTDVCRLGDDRPANQIVISLLELDSPQLHSVAPEKYLDLRNMISSLDTTPMLWVTRSSQLQCRDPRYAPTLGLLRTARRELAVTVATLELDNLDENALGAVATVARRLLFQDSPHRSVDPVLEYAYAHGTLMVGQFYPAPIGEELLDKTALVEGCSDARVLGIGAQGEIETLHWKPKAVSIPASADDWIEIETRAVGLDLSDLLVAAGSIESPKFGRQSAGIVRRVGPGVKNLRVGDRVVTLAAGTCASRLITSEKLCARMARNLNWAEAATMPCAFTTALYSLIDVARLKHGDTVLIHSASTGIGLAAIQVCQIIGAQIYCTAQSQRETDYLVKQGIPRECVFHCGDTSFLHDVSSATRGRGVDVVLNSLSGDLLHASWQCVTEFGIMVELGKRDLVGKSRLAMDIFDGNRKFAAVDLDMICARKPEIIQGLLRRCMHHYALGELSPLPSDEFTAANVQQAFRCMQNDSQIGTAALLMPEEASTLPVVLDRRTPQFRSDACHLIVGGLGGLGRSVSSWMSLHGARHFVFFSPSAGSKEEDEYVLELRAQGCHVDLVSGDVSRDADVDALIRHLGENTPIAGIIQASMALAVTSLDNMSFEQWQKSFAPKVHGTWNVHNALLKHGRSVDYFVLFSSLAGLVGQTGHANYAAGNSFLDAFVQYRHSLGLACSAINIGVMEDVGYVSNQPHVIEHFQATSAHMLHEQDLLDTIQLAIDNSLPPRTESKREVSWPTYTSLGQICIGLRSTGPLDSPTNRTSWRRDPRMAVYHNFNKEDGKNSSARESDSSNDDTLERFLAQAKLKPEILQEQASADLLGQEIGKALFNLMLRDQSDLDLDVALASLGADSLLAIKLRDWCRRKAGVDITVVDILSSGSLRKLGEKAVHNLATKIAST</sequence>
<dbReference type="InterPro" id="IPR016036">
    <property type="entry name" value="Malonyl_transacylase_ACP-bd"/>
</dbReference>
<evidence type="ECO:0000256" key="4">
    <source>
        <dbReference type="ARBA" id="ARBA00022679"/>
    </source>
</evidence>
<evidence type="ECO:0000256" key="1">
    <source>
        <dbReference type="ARBA" id="ARBA00022450"/>
    </source>
</evidence>
<evidence type="ECO:0000256" key="2">
    <source>
        <dbReference type="ARBA" id="ARBA00022553"/>
    </source>
</evidence>
<dbReference type="InterPro" id="IPR042104">
    <property type="entry name" value="PKS_dehydratase_sf"/>
</dbReference>
<evidence type="ECO:0000256" key="8">
    <source>
        <dbReference type="PROSITE-ProRule" id="PRU01363"/>
    </source>
</evidence>
<dbReference type="InterPro" id="IPR014043">
    <property type="entry name" value="Acyl_transferase_dom"/>
</dbReference>
<dbReference type="InterPro" id="IPR049552">
    <property type="entry name" value="PKS_DH_N"/>
</dbReference>
<dbReference type="SUPFAM" id="SSF55048">
    <property type="entry name" value="Probable ACP-binding domain of malonyl-CoA ACP transacylase"/>
    <property type="match status" value="1"/>
</dbReference>
<feature type="region of interest" description="C-terminal hotdog fold" evidence="8">
    <location>
        <begin position="1042"/>
        <end position="1186"/>
    </location>
</feature>
<dbReference type="InterPro" id="IPR020807">
    <property type="entry name" value="PKS_DH"/>
</dbReference>
<dbReference type="Proteomes" id="UP001610432">
    <property type="component" value="Unassembled WGS sequence"/>
</dbReference>
<dbReference type="CDD" id="cd00833">
    <property type="entry name" value="PKS"/>
    <property type="match status" value="1"/>
</dbReference>
<feature type="active site" description="Proton acceptor; for dehydratase activity" evidence="8">
    <location>
        <position position="936"/>
    </location>
</feature>
<dbReference type="InterPro" id="IPR013154">
    <property type="entry name" value="ADH-like_N"/>
</dbReference>
<dbReference type="SUPFAM" id="SSF53335">
    <property type="entry name" value="S-adenosyl-L-methionine-dependent methyltransferases"/>
    <property type="match status" value="1"/>
</dbReference>
<dbReference type="Gene3D" id="3.10.129.110">
    <property type="entry name" value="Polyketide synthase dehydratase"/>
    <property type="match status" value="1"/>
</dbReference>
<feature type="domain" description="Carrier" evidence="10">
    <location>
        <begin position="2383"/>
        <end position="2461"/>
    </location>
</feature>
<protein>
    <recommendedName>
        <fullName evidence="15">Polyketide synthase</fullName>
    </recommendedName>
</protein>
<dbReference type="PROSITE" id="PS50075">
    <property type="entry name" value="CARRIER"/>
    <property type="match status" value="1"/>
</dbReference>
<dbReference type="Gene3D" id="3.40.47.10">
    <property type="match status" value="1"/>
</dbReference>
<dbReference type="SMART" id="SM00827">
    <property type="entry name" value="PKS_AT"/>
    <property type="match status" value="1"/>
</dbReference>
<dbReference type="InterPro" id="IPR020841">
    <property type="entry name" value="PKS_Beta-ketoAc_synthase_dom"/>
</dbReference>
<dbReference type="GeneID" id="98149949"/>
<dbReference type="SUPFAM" id="SSF51735">
    <property type="entry name" value="NAD(P)-binding Rossmann-fold domains"/>
    <property type="match status" value="2"/>
</dbReference>
<proteinExistence type="predicted"/>
<dbReference type="SMART" id="SM00823">
    <property type="entry name" value="PKS_PP"/>
    <property type="match status" value="1"/>
</dbReference>
<gene>
    <name evidence="13" type="ORF">BJX67DRAFT_392003</name>
</gene>
<dbReference type="InterPro" id="IPR014030">
    <property type="entry name" value="Ketoacyl_synth_N"/>
</dbReference>
<dbReference type="InterPro" id="IPR036291">
    <property type="entry name" value="NAD(P)-bd_dom_sf"/>
</dbReference>
<keyword evidence="5" id="KW-0521">NADP</keyword>
<evidence type="ECO:0000256" key="6">
    <source>
        <dbReference type="ARBA" id="ARBA00023268"/>
    </source>
</evidence>
<dbReference type="CDD" id="cd05195">
    <property type="entry name" value="enoyl_red"/>
    <property type="match status" value="1"/>
</dbReference>
<dbReference type="Gene3D" id="3.40.366.10">
    <property type="entry name" value="Malonyl-Coenzyme A Acyl Carrier Protein, domain 2"/>
    <property type="match status" value="1"/>
</dbReference>
<dbReference type="PROSITE" id="PS52004">
    <property type="entry name" value="KS3_2"/>
    <property type="match status" value="1"/>
</dbReference>
<dbReference type="InterPro" id="IPR049551">
    <property type="entry name" value="PKS_DH_C"/>
</dbReference>
<dbReference type="InterPro" id="IPR009081">
    <property type="entry name" value="PP-bd_ACP"/>
</dbReference>
<dbReference type="SMART" id="SM00825">
    <property type="entry name" value="PKS_KS"/>
    <property type="match status" value="1"/>
</dbReference>
<evidence type="ECO:0000256" key="5">
    <source>
        <dbReference type="ARBA" id="ARBA00022857"/>
    </source>
</evidence>
<dbReference type="InterPro" id="IPR014031">
    <property type="entry name" value="Ketoacyl_synth_C"/>
</dbReference>
<dbReference type="Pfam" id="PF02801">
    <property type="entry name" value="Ketoacyl-synt_C"/>
    <property type="match status" value="1"/>
</dbReference>
<dbReference type="RefSeq" id="XP_070888428.1">
    <property type="nucleotide sequence ID" value="XM_071034877.1"/>
</dbReference>